<organism evidence="2 3">
    <name type="scientific">Cichlidogyrus casuarinus</name>
    <dbReference type="NCBI Taxonomy" id="1844966"/>
    <lineage>
        <taxon>Eukaryota</taxon>
        <taxon>Metazoa</taxon>
        <taxon>Spiralia</taxon>
        <taxon>Lophotrochozoa</taxon>
        <taxon>Platyhelminthes</taxon>
        <taxon>Monogenea</taxon>
        <taxon>Monopisthocotylea</taxon>
        <taxon>Dactylogyridea</taxon>
        <taxon>Ancyrocephalidae</taxon>
        <taxon>Cichlidogyrus</taxon>
    </lineage>
</organism>
<dbReference type="SUPFAM" id="SSF48334">
    <property type="entry name" value="DNA repair protein MutS, domain III"/>
    <property type="match status" value="1"/>
</dbReference>
<protein>
    <submittedName>
        <fullName evidence="2">Uncharacterized protein</fullName>
    </submittedName>
</protein>
<evidence type="ECO:0000313" key="3">
    <source>
        <dbReference type="Proteomes" id="UP001626550"/>
    </source>
</evidence>
<sequence>MHNKSKGFHLQVLLPSSKITLSFVKNQQTLPIEEEDPDDDTECYLDSAGVFNRFVKQQRNPQFFPRPMPEETQFSDATNNTEVFKVPGDFIKVQKIKRNERIKCLMTDVMVRTDGIIRDLIIELHRDLNVFYTLSEIITELDMLTSFAKFTLQNASSTKPFCRPCFGESMVIKQGRYPLWEISKNLDSVPNNTFALPDKQGSLIFGPKMVRLEKIFVSFCRVETTSLEEGRALSLAVCEQLVKHHGLVFIASSNEFMLQLINLVPMMPLYTMKTLILTRKETVPLATQNVNVSFNTTDSSIDSQNIAITSQVEHKKIKQESTEFEYVLEKGLPKRLSSFTRSCDANLLTSYLTAEFVEQVQEELEMQLFEEDENLKFETIDSSVIRARDNVVCRFRQFDMIKSAVQKLRLLKVTNIGVTQKMTPEDALIKLIKDLV</sequence>
<dbReference type="AlphaFoldDB" id="A0ABD2QLW5"/>
<reference evidence="2 3" key="1">
    <citation type="submission" date="2024-11" db="EMBL/GenBank/DDBJ databases">
        <title>Adaptive evolution of stress response genes in parasites aligns with host niche diversity.</title>
        <authorList>
            <person name="Hahn C."/>
            <person name="Resl P."/>
        </authorList>
    </citation>
    <scope>NUCLEOTIDE SEQUENCE [LARGE SCALE GENOMIC DNA]</scope>
    <source>
        <strain evidence="2">EGGRZ-B1_66</strain>
        <tissue evidence="2">Body</tissue>
    </source>
</reference>
<dbReference type="InterPro" id="IPR036187">
    <property type="entry name" value="DNA_mismatch_repair_MutS_sf"/>
</dbReference>
<dbReference type="PANTHER" id="PTHR11361">
    <property type="entry name" value="DNA MISMATCH REPAIR PROTEIN MUTS FAMILY MEMBER"/>
    <property type="match status" value="1"/>
</dbReference>
<comment type="caution">
    <text evidence="2">The sequence shown here is derived from an EMBL/GenBank/DDBJ whole genome shotgun (WGS) entry which is preliminary data.</text>
</comment>
<dbReference type="InterPro" id="IPR045076">
    <property type="entry name" value="MutS"/>
</dbReference>
<comment type="similarity">
    <text evidence="1">Belongs to the DNA mismatch repair MutS family.</text>
</comment>
<gene>
    <name evidence="2" type="ORF">Ciccas_001931</name>
</gene>
<name>A0ABD2QLW5_9PLAT</name>
<accession>A0ABD2QLW5</accession>
<evidence type="ECO:0000313" key="2">
    <source>
        <dbReference type="EMBL" id="KAL3319416.1"/>
    </source>
</evidence>
<proteinExistence type="inferred from homology"/>
<dbReference type="PANTHER" id="PTHR11361:SF21">
    <property type="entry name" value="MUTS PROTEIN HOMOLOG 4"/>
    <property type="match status" value="1"/>
</dbReference>
<dbReference type="Proteomes" id="UP001626550">
    <property type="component" value="Unassembled WGS sequence"/>
</dbReference>
<keyword evidence="3" id="KW-1185">Reference proteome</keyword>
<dbReference type="EMBL" id="JBJKFK010000139">
    <property type="protein sequence ID" value="KAL3319416.1"/>
    <property type="molecule type" value="Genomic_DNA"/>
</dbReference>
<evidence type="ECO:0000256" key="1">
    <source>
        <dbReference type="ARBA" id="ARBA00006271"/>
    </source>
</evidence>